<keyword evidence="5" id="KW-0239">DNA-directed DNA polymerase</keyword>
<dbReference type="SMART" id="SM00481">
    <property type="entry name" value="POLIIIAc"/>
    <property type="match status" value="1"/>
</dbReference>
<protein>
    <recommendedName>
        <fullName evidence="1">DNA-directed DNA polymerase</fullName>
        <ecNumber evidence="1">2.7.7.7</ecNumber>
    </recommendedName>
</protein>
<dbReference type="Pfam" id="PF02811">
    <property type="entry name" value="PHP"/>
    <property type="match status" value="1"/>
</dbReference>
<dbReference type="Pfam" id="PF07733">
    <property type="entry name" value="DNA_pol3_alpha"/>
    <property type="match status" value="1"/>
</dbReference>
<name>A0A4S1CLN4_9BACT</name>
<evidence type="ECO:0000256" key="5">
    <source>
        <dbReference type="ARBA" id="ARBA00022932"/>
    </source>
</evidence>
<dbReference type="EC" id="2.7.7.7" evidence="1"/>
<evidence type="ECO:0000256" key="4">
    <source>
        <dbReference type="ARBA" id="ARBA00022705"/>
    </source>
</evidence>
<evidence type="ECO:0000259" key="7">
    <source>
        <dbReference type="SMART" id="SM00481"/>
    </source>
</evidence>
<comment type="caution">
    <text evidence="8">The sequence shown here is derived from an EMBL/GenBank/DDBJ whole genome shotgun (WGS) entry which is preliminary data.</text>
</comment>
<feature type="domain" description="Polymerase/histidinol phosphatase N-terminal" evidence="7">
    <location>
        <begin position="3"/>
        <end position="70"/>
    </location>
</feature>
<dbReference type="Proteomes" id="UP000306416">
    <property type="component" value="Unassembled WGS sequence"/>
</dbReference>
<dbReference type="GO" id="GO:0003887">
    <property type="term" value="F:DNA-directed DNA polymerase activity"/>
    <property type="evidence" value="ECO:0007669"/>
    <property type="project" value="UniProtKB-KW"/>
</dbReference>
<evidence type="ECO:0000256" key="1">
    <source>
        <dbReference type="ARBA" id="ARBA00012417"/>
    </source>
</evidence>
<keyword evidence="9" id="KW-1185">Reference proteome</keyword>
<evidence type="ECO:0000313" key="9">
    <source>
        <dbReference type="Proteomes" id="UP000306416"/>
    </source>
</evidence>
<dbReference type="NCBIfam" id="TIGR00594">
    <property type="entry name" value="polc"/>
    <property type="match status" value="1"/>
</dbReference>
<dbReference type="InterPro" id="IPR011708">
    <property type="entry name" value="DNA_pol3_alpha_NTPase_dom"/>
</dbReference>
<dbReference type="PANTHER" id="PTHR32294">
    <property type="entry name" value="DNA POLYMERASE III SUBUNIT ALPHA"/>
    <property type="match status" value="1"/>
</dbReference>
<dbReference type="SUPFAM" id="SSF89550">
    <property type="entry name" value="PHP domain-like"/>
    <property type="match status" value="1"/>
</dbReference>
<dbReference type="CDD" id="cd04485">
    <property type="entry name" value="DnaE_OBF"/>
    <property type="match status" value="1"/>
</dbReference>
<sequence>MFVHLHVHSSLSPGWGVLAPEALCAEAARLGFDTLAVTDRNGLYGVPRFLDAAREAGIAPIIGTEAVTLDSRAVLLASDEEGYANISRLLSDLHCEKGFDLCRALLQYRRGVIVLSDDARLLAALKGAYTERLFAELSPGHDMHRALALSRDLELPPVATARALVRSTRIEGENNEHFGRDKEFLRAADALTPPLSHLRTEALRWAKARRERGDGPDDFHLHRVLRAIHLNTKLSRLAPDRTASEADALYGATQMADFFPHCPQALENSARIAAMCRREWDFSTTIFPAFRELNNDDAFATLKSRARAGALWRYGAIDEKVEARLDKELSIIRDKGFAHYFLVVEEITGQSQRTCGRGSAAASLVAYCLGITHVDPIRHNLFFERFLNEGRSDPPDIDVDFPWDERDAILDFAFARYGARRAAMVANQVGFKGRSALREVAKVYGLPDCEIKEMTERVSGFWRPEQTAAAMSEHPLFQGESLSPDWLEIVATARRLNGQLRHLSLHCGGLIIVPDEIRRYVPVEISHKGLPVIQWEKDQAEDAGLVKIDILGNRSLAVIRDAMAAVNEQTGVEIDYASWRPLEDERTRSLMRRGLTIGCFYLESPSVRLLLRKIWSSTAPPETFDADLFEVLVQASSIIRPAANSFIQEYVARMQGKKWQHLHPLLEGVLGETLGIAIYQEQITQIAMELAGFSASEGDQLRKVITKKHKEKRLADFRAKFVAGGTERGVSATVLAAIWEQILSFAGYSFCKPHSASYALLSAKAAYMKANHPAQFMAAVISNQGGYYSPFAYISEGRRLGLAILPPDINESEYHYLGKEKTLRIGLMQIDGFTREGAKRLFGERQEGGRYASFADFLRRSGVQRADAERLVKAGCFDALEGLERRPALLWELLHFQQQDTALLFEQKTTLPKAPPYDADTVLRQEVEALGFLASRHPLSLYKAQWQRHRPIRAAELIKHSGKWVTMVGWWITTKMVEDKHGRPMEFVSFEDVTAIFDATFFPDVYARFCRKLSQRRPYLLKGVVEEEFGVATLRVKWVGFLEENG</sequence>
<dbReference type="AlphaFoldDB" id="A0A4S1CLN4"/>
<dbReference type="Gene3D" id="3.20.20.140">
    <property type="entry name" value="Metal-dependent hydrolases"/>
    <property type="match status" value="1"/>
</dbReference>
<dbReference type="InterPro" id="IPR004805">
    <property type="entry name" value="DnaE2/DnaE/PolC"/>
</dbReference>
<dbReference type="InterPro" id="IPR003141">
    <property type="entry name" value="Pol/His_phosphatase_N"/>
</dbReference>
<dbReference type="InterPro" id="IPR016195">
    <property type="entry name" value="Pol/histidinol_Pase-like"/>
</dbReference>
<accession>A0A4S1CLN4</accession>
<organism evidence="8 9">
    <name type="scientific">Geomonas terrae</name>
    <dbReference type="NCBI Taxonomy" id="2562681"/>
    <lineage>
        <taxon>Bacteria</taxon>
        <taxon>Pseudomonadati</taxon>
        <taxon>Thermodesulfobacteriota</taxon>
        <taxon>Desulfuromonadia</taxon>
        <taxon>Geobacterales</taxon>
        <taxon>Geobacteraceae</taxon>
        <taxon>Geomonas</taxon>
    </lineage>
</organism>
<evidence type="ECO:0000256" key="6">
    <source>
        <dbReference type="ARBA" id="ARBA00049244"/>
    </source>
</evidence>
<dbReference type="RefSeq" id="WP_135868484.1">
    <property type="nucleotide sequence ID" value="NZ_SRSC01000001.1"/>
</dbReference>
<evidence type="ECO:0000313" key="8">
    <source>
        <dbReference type="EMBL" id="TGU74146.1"/>
    </source>
</evidence>
<dbReference type="GO" id="GO:0008408">
    <property type="term" value="F:3'-5' exonuclease activity"/>
    <property type="evidence" value="ECO:0007669"/>
    <property type="project" value="InterPro"/>
</dbReference>
<dbReference type="Pfam" id="PF14579">
    <property type="entry name" value="HHH_6"/>
    <property type="match status" value="1"/>
</dbReference>
<proteinExistence type="predicted"/>
<dbReference type="GO" id="GO:0006260">
    <property type="term" value="P:DNA replication"/>
    <property type="evidence" value="ECO:0007669"/>
    <property type="project" value="UniProtKB-KW"/>
</dbReference>
<dbReference type="InterPro" id="IPR029460">
    <property type="entry name" value="DNAPol_HHH"/>
</dbReference>
<reference evidence="8 9" key="1">
    <citation type="submission" date="2019-04" db="EMBL/GenBank/DDBJ databases">
        <title>Geobacter oryzae sp. nov., ferric-reducing bacteria isolated from paddy soil.</title>
        <authorList>
            <person name="Xu Z."/>
            <person name="Masuda Y."/>
            <person name="Itoh H."/>
            <person name="Senoo K."/>
        </authorList>
    </citation>
    <scope>NUCLEOTIDE SEQUENCE [LARGE SCALE GENOMIC DNA]</scope>
    <source>
        <strain evidence="8 9">Red111</strain>
    </source>
</reference>
<gene>
    <name evidence="8" type="ORF">E4633_01370</name>
</gene>
<evidence type="ECO:0000256" key="2">
    <source>
        <dbReference type="ARBA" id="ARBA00022679"/>
    </source>
</evidence>
<dbReference type="Pfam" id="PF17657">
    <property type="entry name" value="DNA_pol3_finger"/>
    <property type="match status" value="1"/>
</dbReference>
<dbReference type="InterPro" id="IPR040982">
    <property type="entry name" value="DNA_pol3_finger"/>
</dbReference>
<keyword evidence="4" id="KW-0235">DNA replication</keyword>
<evidence type="ECO:0000256" key="3">
    <source>
        <dbReference type="ARBA" id="ARBA00022695"/>
    </source>
</evidence>
<keyword evidence="2" id="KW-0808">Transferase</keyword>
<comment type="catalytic activity">
    <reaction evidence="6">
        <text>DNA(n) + a 2'-deoxyribonucleoside 5'-triphosphate = DNA(n+1) + diphosphate</text>
        <dbReference type="Rhea" id="RHEA:22508"/>
        <dbReference type="Rhea" id="RHEA-COMP:17339"/>
        <dbReference type="Rhea" id="RHEA-COMP:17340"/>
        <dbReference type="ChEBI" id="CHEBI:33019"/>
        <dbReference type="ChEBI" id="CHEBI:61560"/>
        <dbReference type="ChEBI" id="CHEBI:173112"/>
        <dbReference type="EC" id="2.7.7.7"/>
    </reaction>
</comment>
<dbReference type="InterPro" id="IPR004013">
    <property type="entry name" value="PHP_dom"/>
</dbReference>
<dbReference type="EMBL" id="SRSC01000001">
    <property type="protein sequence ID" value="TGU74146.1"/>
    <property type="molecule type" value="Genomic_DNA"/>
</dbReference>
<dbReference type="Gene3D" id="1.10.150.870">
    <property type="match status" value="1"/>
</dbReference>
<keyword evidence="3" id="KW-0548">Nucleotidyltransferase</keyword>